<dbReference type="GO" id="GO:0005886">
    <property type="term" value="C:plasma membrane"/>
    <property type="evidence" value="ECO:0007669"/>
    <property type="project" value="TreeGrafter"/>
</dbReference>
<dbReference type="AlphaFoldDB" id="A0A4R3K2K9"/>
<keyword evidence="7 10" id="KW-1133">Transmembrane helix</keyword>
<feature type="transmembrane region" description="Helical" evidence="10">
    <location>
        <begin position="203"/>
        <end position="223"/>
    </location>
</feature>
<feature type="transmembrane region" description="Helical" evidence="10">
    <location>
        <begin position="158"/>
        <end position="178"/>
    </location>
</feature>
<dbReference type="OrthoDB" id="9782418at2"/>
<keyword evidence="4" id="KW-0997">Cell inner membrane</keyword>
<evidence type="ECO:0000256" key="4">
    <source>
        <dbReference type="ARBA" id="ARBA00022519"/>
    </source>
</evidence>
<keyword evidence="4" id="KW-1003">Cell membrane</keyword>
<evidence type="ECO:0000256" key="6">
    <source>
        <dbReference type="ARBA" id="ARBA00022692"/>
    </source>
</evidence>
<keyword evidence="5 11" id="KW-0808">Transferase</keyword>
<comment type="cofactor">
    <cofactor evidence="1">
        <name>Mg(2+)</name>
        <dbReference type="ChEBI" id="CHEBI:18420"/>
    </cofactor>
</comment>
<organism evidence="11 12">
    <name type="scientific">Pectinatus cerevisiiphilus</name>
    <dbReference type="NCBI Taxonomy" id="86956"/>
    <lineage>
        <taxon>Bacteria</taxon>
        <taxon>Bacillati</taxon>
        <taxon>Bacillota</taxon>
        <taxon>Negativicutes</taxon>
        <taxon>Selenomonadales</taxon>
        <taxon>Selenomonadaceae</taxon>
        <taxon>Pectinatus</taxon>
    </lineage>
</organism>
<evidence type="ECO:0000256" key="8">
    <source>
        <dbReference type="ARBA" id="ARBA00023136"/>
    </source>
</evidence>
<dbReference type="InterPro" id="IPR044878">
    <property type="entry name" value="UbiA_sf"/>
</dbReference>
<dbReference type="Proteomes" id="UP000295188">
    <property type="component" value="Unassembled WGS sequence"/>
</dbReference>
<feature type="transmembrane region" description="Helical" evidence="10">
    <location>
        <begin position="105"/>
        <end position="123"/>
    </location>
</feature>
<dbReference type="PANTHER" id="PTHR11048">
    <property type="entry name" value="PRENYLTRANSFERASES"/>
    <property type="match status" value="1"/>
</dbReference>
<accession>A0A4R3K2K9</accession>
<feature type="transmembrane region" description="Helical" evidence="10">
    <location>
        <begin position="81"/>
        <end position="99"/>
    </location>
</feature>
<evidence type="ECO:0000313" key="11">
    <source>
        <dbReference type="EMBL" id="TCS76682.1"/>
    </source>
</evidence>
<dbReference type="InterPro" id="IPR000537">
    <property type="entry name" value="UbiA_prenyltransferase"/>
</dbReference>
<evidence type="ECO:0000256" key="3">
    <source>
        <dbReference type="ARBA" id="ARBA00005985"/>
    </source>
</evidence>
<comment type="similarity">
    <text evidence="3">Belongs to the UbiA prenyltransferase family.</text>
</comment>
<evidence type="ECO:0000256" key="10">
    <source>
        <dbReference type="SAM" id="Phobius"/>
    </source>
</evidence>
<feature type="transmembrane region" description="Helical" evidence="10">
    <location>
        <begin position="135"/>
        <end position="152"/>
    </location>
</feature>
<feature type="transmembrane region" description="Helical" evidence="10">
    <location>
        <begin position="229"/>
        <end position="249"/>
    </location>
</feature>
<dbReference type="FunFam" id="1.20.120.1780:FF:000001">
    <property type="entry name" value="4-hydroxybenzoate octaprenyltransferase"/>
    <property type="match status" value="1"/>
</dbReference>
<evidence type="ECO:0000313" key="12">
    <source>
        <dbReference type="Proteomes" id="UP000295188"/>
    </source>
</evidence>
<dbReference type="EMBL" id="SMAA01000021">
    <property type="protein sequence ID" value="TCS76682.1"/>
    <property type="molecule type" value="Genomic_DNA"/>
</dbReference>
<sequence length="284" mass="31508">MNKISAHINNIALHHMVFALPFAYMGTFLAAQGLPSLHDFIFITLAMIGARSSAMVLDNLIDLKYDRLQPRLANRPMVKGAVKPAEVLLLLLICMVLFIFSALQLAPICIYLTPLAIIVLLVYPYTKRFTFMCHFVLGAALAMAPIGSYIAITGTLSLPILLLGLGVCLWIGGFDAIYGSQDEAFDRAHGLHSLATQFTARRVFSIISFVHAASIICFILVGLLYNLPFVYYIGIVIAVITLIYQHSIVSFTDYSRLTQVYFMRNGIVSIVIFIFTAISILQKY</sequence>
<dbReference type="Pfam" id="PF01040">
    <property type="entry name" value="UbiA"/>
    <property type="match status" value="1"/>
</dbReference>
<proteinExistence type="inferred from homology"/>
<comment type="caution">
    <text evidence="11">The sequence shown here is derived from an EMBL/GenBank/DDBJ whole genome shotgun (WGS) entry which is preliminary data.</text>
</comment>
<dbReference type="Gene3D" id="1.20.120.1780">
    <property type="entry name" value="UbiA prenyltransferase"/>
    <property type="match status" value="1"/>
</dbReference>
<dbReference type="GO" id="GO:0008412">
    <property type="term" value="F:4-hydroxybenzoate polyprenyltransferase activity"/>
    <property type="evidence" value="ECO:0007669"/>
    <property type="project" value="UniProtKB-EC"/>
</dbReference>
<dbReference type="RefSeq" id="WP_132551300.1">
    <property type="nucleotide sequence ID" value="NZ_SMAA01000021.1"/>
</dbReference>
<keyword evidence="8 10" id="KW-0472">Membrane</keyword>
<dbReference type="InterPro" id="IPR039653">
    <property type="entry name" value="Prenyltransferase"/>
</dbReference>
<feature type="transmembrane region" description="Helical" evidence="10">
    <location>
        <begin position="12"/>
        <end position="34"/>
    </location>
</feature>
<feature type="transmembrane region" description="Helical" evidence="10">
    <location>
        <begin position="40"/>
        <end position="61"/>
    </location>
</feature>
<dbReference type="NCBIfam" id="TIGR01475">
    <property type="entry name" value="ubiA_other"/>
    <property type="match status" value="1"/>
</dbReference>
<dbReference type="CDD" id="cd13959">
    <property type="entry name" value="PT_UbiA_COQ2"/>
    <property type="match status" value="1"/>
</dbReference>
<keyword evidence="6 10" id="KW-0812">Transmembrane</keyword>
<dbReference type="FunFam" id="1.10.357.140:FF:000008">
    <property type="entry name" value="4-hydroxybenzoate octaprenyltransferase"/>
    <property type="match status" value="1"/>
</dbReference>
<reference evidence="11 12" key="1">
    <citation type="submission" date="2019-03" db="EMBL/GenBank/DDBJ databases">
        <title>Genomic Encyclopedia of Type Strains, Phase IV (KMG-IV): sequencing the most valuable type-strain genomes for metagenomic binning, comparative biology and taxonomic classification.</title>
        <authorList>
            <person name="Goeker M."/>
        </authorList>
    </citation>
    <scope>NUCLEOTIDE SEQUENCE [LARGE SCALE GENOMIC DNA]</scope>
    <source>
        <strain evidence="11 12">DSM 20467</strain>
    </source>
</reference>
<evidence type="ECO:0000256" key="5">
    <source>
        <dbReference type="ARBA" id="ARBA00022679"/>
    </source>
</evidence>
<feature type="transmembrane region" description="Helical" evidence="10">
    <location>
        <begin position="261"/>
        <end position="281"/>
    </location>
</feature>
<evidence type="ECO:0000256" key="9">
    <source>
        <dbReference type="ARBA" id="ARBA00034524"/>
    </source>
</evidence>
<evidence type="ECO:0000256" key="2">
    <source>
        <dbReference type="ARBA" id="ARBA00004141"/>
    </source>
</evidence>
<dbReference type="Gene3D" id="1.10.357.140">
    <property type="entry name" value="UbiA prenyltransferase"/>
    <property type="match status" value="1"/>
</dbReference>
<keyword evidence="12" id="KW-1185">Reference proteome</keyword>
<name>A0A4R3K2K9_9FIRM</name>
<protein>
    <recommendedName>
        <fullName evidence="9">4-hydroxybenzoate polyprenyltransferase</fullName>
        <ecNumber evidence="9">2.5.1.39</ecNumber>
    </recommendedName>
</protein>
<comment type="subcellular location">
    <subcellularLocation>
        <location evidence="2">Membrane</location>
        <topology evidence="2">Multi-pass membrane protein</topology>
    </subcellularLocation>
</comment>
<gene>
    <name evidence="11" type="ORF">EDC37_12117</name>
</gene>
<dbReference type="PANTHER" id="PTHR11048:SF28">
    <property type="entry name" value="4-HYDROXYBENZOATE POLYPRENYLTRANSFERASE, MITOCHONDRIAL"/>
    <property type="match status" value="1"/>
</dbReference>
<dbReference type="EC" id="2.5.1.39" evidence="9"/>
<evidence type="ECO:0000256" key="7">
    <source>
        <dbReference type="ARBA" id="ARBA00022989"/>
    </source>
</evidence>
<dbReference type="InterPro" id="IPR006371">
    <property type="entry name" value="Polyprenyltransferase_UbiA-li"/>
</dbReference>
<dbReference type="GO" id="GO:0006744">
    <property type="term" value="P:ubiquinone biosynthetic process"/>
    <property type="evidence" value="ECO:0007669"/>
    <property type="project" value="TreeGrafter"/>
</dbReference>
<evidence type="ECO:0000256" key="1">
    <source>
        <dbReference type="ARBA" id="ARBA00001946"/>
    </source>
</evidence>